<feature type="signal peptide" evidence="2">
    <location>
        <begin position="1"/>
        <end position="25"/>
    </location>
</feature>
<evidence type="ECO:0000313" key="3">
    <source>
        <dbReference type="EMBL" id="CAK9317962.1"/>
    </source>
</evidence>
<dbReference type="EMBL" id="OZ021737">
    <property type="protein sequence ID" value="CAK9317962.1"/>
    <property type="molecule type" value="Genomic_DNA"/>
</dbReference>
<reference evidence="3 4" key="1">
    <citation type="submission" date="2024-03" db="EMBL/GenBank/DDBJ databases">
        <authorList>
            <person name="Gkanogiannis A."/>
            <person name="Becerra Lopez-Lavalle L."/>
        </authorList>
    </citation>
    <scope>NUCLEOTIDE SEQUENCE [LARGE SCALE GENOMIC DNA]</scope>
</reference>
<keyword evidence="4" id="KW-1185">Reference proteome</keyword>
<gene>
    <name evidence="3" type="ORF">CITCOLO1_LOCUS9915</name>
</gene>
<evidence type="ECO:0000313" key="4">
    <source>
        <dbReference type="Proteomes" id="UP001642487"/>
    </source>
</evidence>
<organism evidence="3 4">
    <name type="scientific">Citrullus colocynthis</name>
    <name type="common">colocynth</name>
    <dbReference type="NCBI Taxonomy" id="252529"/>
    <lineage>
        <taxon>Eukaryota</taxon>
        <taxon>Viridiplantae</taxon>
        <taxon>Streptophyta</taxon>
        <taxon>Embryophyta</taxon>
        <taxon>Tracheophyta</taxon>
        <taxon>Spermatophyta</taxon>
        <taxon>Magnoliopsida</taxon>
        <taxon>eudicotyledons</taxon>
        <taxon>Gunneridae</taxon>
        <taxon>Pentapetalae</taxon>
        <taxon>rosids</taxon>
        <taxon>fabids</taxon>
        <taxon>Cucurbitales</taxon>
        <taxon>Cucurbitaceae</taxon>
        <taxon>Benincaseae</taxon>
        <taxon>Citrullus</taxon>
    </lineage>
</organism>
<accession>A0ABP0YH82</accession>
<proteinExistence type="predicted"/>
<sequence>MATTMVAVAVVVLVLSLISQNHCKAASLSPSNLGNQTAAAAPWTQCNSLDEDIDMNTAFPSLAASNQFTGGNKHPNRPVCNRPGRRYDYNCPGPKRGIHPQEKYSPVKRK</sequence>
<name>A0ABP0YH82_9ROSI</name>
<keyword evidence="2" id="KW-0732">Signal</keyword>
<evidence type="ECO:0000256" key="1">
    <source>
        <dbReference type="SAM" id="MobiDB-lite"/>
    </source>
</evidence>
<dbReference type="Proteomes" id="UP001642487">
    <property type="component" value="Chromosome 3"/>
</dbReference>
<evidence type="ECO:0000256" key="2">
    <source>
        <dbReference type="SAM" id="SignalP"/>
    </source>
</evidence>
<feature type="chain" id="PRO_5046925099" evidence="2">
    <location>
        <begin position="26"/>
        <end position="110"/>
    </location>
</feature>
<feature type="region of interest" description="Disordered" evidence="1">
    <location>
        <begin position="65"/>
        <end position="110"/>
    </location>
</feature>
<protein>
    <submittedName>
        <fullName evidence="3">Uncharacterized protein</fullName>
    </submittedName>
</protein>